<evidence type="ECO:0000313" key="3">
    <source>
        <dbReference type="Proteomes" id="UP001648503"/>
    </source>
</evidence>
<accession>A0ABQ8FN51</accession>
<evidence type="ECO:0000256" key="1">
    <source>
        <dbReference type="SAM" id="MobiDB-lite"/>
    </source>
</evidence>
<dbReference type="PANTHER" id="PTHR14659">
    <property type="entry name" value="ALPHA- AND GAMMA-ADAPTIN-BINDING PROTEIN P34"/>
    <property type="match status" value="1"/>
</dbReference>
<protein>
    <recommendedName>
        <fullName evidence="4">Alpha-and gamma-adaptin-binding protein p34</fullName>
    </recommendedName>
</protein>
<evidence type="ECO:0000313" key="2">
    <source>
        <dbReference type="EMBL" id="KAH6601113.1"/>
    </source>
</evidence>
<gene>
    <name evidence="2" type="ORF">BASA50_001791</name>
</gene>
<name>A0ABQ8FN51_9FUNG</name>
<proteinExistence type="predicted"/>
<reference evidence="2 3" key="1">
    <citation type="submission" date="2021-02" db="EMBL/GenBank/DDBJ databases">
        <title>Variation within the Batrachochytrium salamandrivorans European outbreak.</title>
        <authorList>
            <person name="Kelly M."/>
            <person name="Pasmans F."/>
            <person name="Shea T.P."/>
            <person name="Munoz J.F."/>
            <person name="Carranza S."/>
            <person name="Cuomo C.A."/>
            <person name="Martel A."/>
        </authorList>
    </citation>
    <scope>NUCLEOTIDE SEQUENCE [LARGE SCALE GENOMIC DNA]</scope>
    <source>
        <strain evidence="2 3">AMFP18/2</strain>
    </source>
</reference>
<dbReference type="EMBL" id="JAFCIX010000017">
    <property type="protein sequence ID" value="KAH6601113.1"/>
    <property type="molecule type" value="Genomic_DNA"/>
</dbReference>
<sequence length="371" mass="40762">MLQASRHDDEASETGASSKASQMGGIKNRILLIGTDTNSDRIDLVKETLHSLAGTSHEMTSGVESWQDLALLYPPSSTMVAAHTEPLVYFQIHTKYYHAEVVFQLDDQYKSICKALEDKVDGDADTEKDTPTQECLEHAEDTAPMPISPVSMSNVDAILYLVCETETMDQIRKTLAWMETAITDNDISVAMMVVPESVINTPGSHADLEALCMDAGIELVDWQPRAAMQDPVSSEAALRNNLVNLSHKSLLNEDGGTDEELTGASRIAEALTLNIWDGMTRKTSQTQDPQPDEEFGDYTMADIDDMGQHLFGDIDTDDGFEKTLQALQTLRSQGQNMPDADRRALAEKVALAFQLHLGADSDEEEEDCEAS</sequence>
<dbReference type="Gene3D" id="3.40.50.11960">
    <property type="match status" value="1"/>
</dbReference>
<dbReference type="InterPro" id="IPR019341">
    <property type="entry name" value="Alpha/Gamma-adaptin-bd_p34"/>
</dbReference>
<evidence type="ECO:0008006" key="4">
    <source>
        <dbReference type="Google" id="ProtNLM"/>
    </source>
</evidence>
<organism evidence="2 3">
    <name type="scientific">Batrachochytrium salamandrivorans</name>
    <dbReference type="NCBI Taxonomy" id="1357716"/>
    <lineage>
        <taxon>Eukaryota</taxon>
        <taxon>Fungi</taxon>
        <taxon>Fungi incertae sedis</taxon>
        <taxon>Chytridiomycota</taxon>
        <taxon>Chytridiomycota incertae sedis</taxon>
        <taxon>Chytridiomycetes</taxon>
        <taxon>Rhizophydiales</taxon>
        <taxon>Rhizophydiales incertae sedis</taxon>
        <taxon>Batrachochytrium</taxon>
    </lineage>
</organism>
<comment type="caution">
    <text evidence="2">The sequence shown here is derived from an EMBL/GenBank/DDBJ whole genome shotgun (WGS) entry which is preliminary data.</text>
</comment>
<dbReference type="PANTHER" id="PTHR14659:SF1">
    <property type="entry name" value="ALPHA- AND GAMMA-ADAPTIN-BINDING PROTEIN P34"/>
    <property type="match status" value="1"/>
</dbReference>
<keyword evidence="3" id="KW-1185">Reference proteome</keyword>
<dbReference type="Proteomes" id="UP001648503">
    <property type="component" value="Unassembled WGS sequence"/>
</dbReference>
<feature type="region of interest" description="Disordered" evidence="1">
    <location>
        <begin position="1"/>
        <end position="22"/>
    </location>
</feature>
<dbReference type="Pfam" id="PF10199">
    <property type="entry name" value="Adaptin_binding"/>
    <property type="match status" value="1"/>
</dbReference>